<accession>A0A5Y1YIA4</accession>
<proteinExistence type="predicted"/>
<dbReference type="InterPro" id="IPR014030">
    <property type="entry name" value="Ketoacyl_synth_N"/>
</dbReference>
<dbReference type="InterPro" id="IPR020841">
    <property type="entry name" value="PKS_Beta-ketoAc_synthase_dom"/>
</dbReference>
<sequence length="351" mass="37223">MEKEALLAISRLKQKVEHLEYCRNEPVAITGMSVQLPDVDNINEYWNLLDKAVDPVRYHEEFNTSCGLLGAVYDFDYDFFAISPREAQKMHPRQKLLLESVWDALESASIPIVDIASSTVGIWVGASMPGGSSNNLVGSGVADAYSVTGSLNSIIAGRIAYLLGTTGPVVTLDTACSSSLVAVHQALSALRNRECKLAIAGGVGLMPRDVQTLMAWNTLGHISPSGCCHVFDAEADGTIFADGCGVVILKRLSDAERDGDRIWGVIRGSAINHDGRTQGLTVPSGAAQEAVVRAALRQAGVKPADVDYVECHGTGTRLGDPIEVQALGAVLGEGRSPDRPVILGSVKSNIG</sequence>
<evidence type="ECO:0000313" key="6">
    <source>
        <dbReference type="EMBL" id="ECC3917747.1"/>
    </source>
</evidence>
<dbReference type="AlphaFoldDB" id="A0A5Y1YIA4"/>
<reference evidence="6" key="1">
    <citation type="submission" date="2018-08" db="EMBL/GenBank/DDBJ databases">
        <authorList>
            <person name="Ashton P.M."/>
            <person name="Dallman T."/>
            <person name="Nair S."/>
            <person name="De Pinna E."/>
            <person name="Peters T."/>
            <person name="Grant K."/>
        </authorList>
    </citation>
    <scope>NUCLEOTIDE SEQUENCE [LARGE SCALE GENOMIC DNA]</scope>
    <source>
        <strain evidence="6">294779</strain>
    </source>
</reference>
<keyword evidence="4" id="KW-0808">Transferase</keyword>
<comment type="caution">
    <text evidence="6">The sequence shown here is derived from an EMBL/GenBank/DDBJ whole genome shotgun (WGS) entry which is preliminary data.</text>
</comment>
<dbReference type="GO" id="GO:0006633">
    <property type="term" value="P:fatty acid biosynthetic process"/>
    <property type="evidence" value="ECO:0007669"/>
    <property type="project" value="UniProtKB-UniPathway"/>
</dbReference>
<dbReference type="Pfam" id="PF02801">
    <property type="entry name" value="Ketoacyl-synt_C"/>
    <property type="match status" value="1"/>
</dbReference>
<keyword evidence="3" id="KW-0597">Phosphoprotein</keyword>
<dbReference type="InterPro" id="IPR050091">
    <property type="entry name" value="PKS_NRPS_Biosynth_Enz"/>
</dbReference>
<dbReference type="Pfam" id="PF00109">
    <property type="entry name" value="ketoacyl-synt"/>
    <property type="match status" value="1"/>
</dbReference>
<evidence type="ECO:0000256" key="1">
    <source>
        <dbReference type="ARBA" id="ARBA00005194"/>
    </source>
</evidence>
<dbReference type="PANTHER" id="PTHR43775:SF37">
    <property type="entry name" value="SI:DKEY-61P9.11"/>
    <property type="match status" value="1"/>
</dbReference>
<evidence type="ECO:0000259" key="5">
    <source>
        <dbReference type="PROSITE" id="PS52004"/>
    </source>
</evidence>
<keyword evidence="2" id="KW-0596">Phosphopantetheine</keyword>
<dbReference type="PANTHER" id="PTHR43775">
    <property type="entry name" value="FATTY ACID SYNTHASE"/>
    <property type="match status" value="1"/>
</dbReference>
<evidence type="ECO:0000256" key="3">
    <source>
        <dbReference type="ARBA" id="ARBA00022553"/>
    </source>
</evidence>
<dbReference type="InterPro" id="IPR016039">
    <property type="entry name" value="Thiolase-like"/>
</dbReference>
<dbReference type="Gene3D" id="3.40.47.10">
    <property type="match status" value="1"/>
</dbReference>
<evidence type="ECO:0000256" key="4">
    <source>
        <dbReference type="ARBA" id="ARBA00022679"/>
    </source>
</evidence>
<dbReference type="GO" id="GO:0004312">
    <property type="term" value="F:fatty acid synthase activity"/>
    <property type="evidence" value="ECO:0007669"/>
    <property type="project" value="TreeGrafter"/>
</dbReference>
<dbReference type="EMBL" id="AAIBIC010000133">
    <property type="protein sequence ID" value="ECC3917747.1"/>
    <property type="molecule type" value="Genomic_DNA"/>
</dbReference>
<feature type="domain" description="Ketosynthase family 3 (KS3)" evidence="5">
    <location>
        <begin position="24"/>
        <end position="351"/>
    </location>
</feature>
<dbReference type="UniPathway" id="UPA00094"/>
<dbReference type="SMART" id="SM00825">
    <property type="entry name" value="PKS_KS"/>
    <property type="match status" value="1"/>
</dbReference>
<feature type="non-terminal residue" evidence="6">
    <location>
        <position position="351"/>
    </location>
</feature>
<dbReference type="InterPro" id="IPR014031">
    <property type="entry name" value="Ketoacyl_synth_C"/>
</dbReference>
<dbReference type="Proteomes" id="UP000839735">
    <property type="component" value="Unassembled WGS sequence"/>
</dbReference>
<organism evidence="6">
    <name type="scientific">Salmonella diarizonae</name>
    <dbReference type="NCBI Taxonomy" id="59204"/>
    <lineage>
        <taxon>Bacteria</taxon>
        <taxon>Pseudomonadati</taxon>
        <taxon>Pseudomonadota</taxon>
        <taxon>Gammaproteobacteria</taxon>
        <taxon>Enterobacterales</taxon>
        <taxon>Enterobacteriaceae</taxon>
        <taxon>Salmonella</taxon>
    </lineage>
</organism>
<dbReference type="SUPFAM" id="SSF53901">
    <property type="entry name" value="Thiolase-like"/>
    <property type="match status" value="1"/>
</dbReference>
<evidence type="ECO:0000256" key="2">
    <source>
        <dbReference type="ARBA" id="ARBA00022450"/>
    </source>
</evidence>
<dbReference type="InterPro" id="IPR018201">
    <property type="entry name" value="Ketoacyl_synth_AS"/>
</dbReference>
<dbReference type="GO" id="GO:0004315">
    <property type="term" value="F:3-oxoacyl-[acyl-carrier-protein] synthase activity"/>
    <property type="evidence" value="ECO:0007669"/>
    <property type="project" value="InterPro"/>
</dbReference>
<protein>
    <submittedName>
        <fullName evidence="6">Polyketide synthase</fullName>
    </submittedName>
</protein>
<dbReference type="PROSITE" id="PS00606">
    <property type="entry name" value="KS3_1"/>
    <property type="match status" value="1"/>
</dbReference>
<name>A0A5Y1YIA4_SALDZ</name>
<dbReference type="PROSITE" id="PS52004">
    <property type="entry name" value="KS3_2"/>
    <property type="match status" value="1"/>
</dbReference>
<dbReference type="CDD" id="cd00833">
    <property type="entry name" value="PKS"/>
    <property type="match status" value="1"/>
</dbReference>
<comment type="pathway">
    <text evidence="1">Lipid metabolism; fatty acid biosynthesis.</text>
</comment>
<gene>
    <name evidence="6" type="ORF">CTQ69_28340</name>
</gene>